<protein>
    <submittedName>
        <fullName evidence="2">HEAT repeat protein</fullName>
    </submittedName>
</protein>
<feature type="region of interest" description="Disordered" evidence="1">
    <location>
        <begin position="409"/>
        <end position="442"/>
    </location>
</feature>
<dbReference type="VEuPathDB" id="VectorBase:MDOA006325"/>
<feature type="compositionally biased region" description="Polar residues" evidence="1">
    <location>
        <begin position="1544"/>
        <end position="1558"/>
    </location>
</feature>
<feature type="compositionally biased region" description="Low complexity" evidence="1">
    <location>
        <begin position="2559"/>
        <end position="2573"/>
    </location>
</feature>
<feature type="region of interest" description="Disordered" evidence="1">
    <location>
        <begin position="952"/>
        <end position="983"/>
    </location>
</feature>
<feature type="compositionally biased region" description="Basic and acidic residues" evidence="1">
    <location>
        <begin position="412"/>
        <end position="421"/>
    </location>
</feature>
<feature type="compositionally biased region" description="Basic and acidic residues" evidence="1">
    <location>
        <begin position="1950"/>
        <end position="1959"/>
    </location>
</feature>
<dbReference type="InterPro" id="IPR024855">
    <property type="entry name" value="UNC79"/>
</dbReference>
<feature type="region of interest" description="Disordered" evidence="1">
    <location>
        <begin position="1784"/>
        <end position="1891"/>
    </location>
</feature>
<evidence type="ECO:0000256" key="1">
    <source>
        <dbReference type="SAM" id="MobiDB-lite"/>
    </source>
</evidence>
<feature type="region of interest" description="Disordered" evidence="1">
    <location>
        <begin position="2031"/>
        <end position="2115"/>
    </location>
</feature>
<dbReference type="PANTHER" id="PTHR21696:SF2">
    <property type="entry name" value="PROTEIN UNC-79 HOMOLOG"/>
    <property type="match status" value="1"/>
</dbReference>
<dbReference type="Pfam" id="PF14776">
    <property type="entry name" value="UNC-79"/>
    <property type="match status" value="1"/>
</dbReference>
<feature type="compositionally biased region" description="Polar residues" evidence="1">
    <location>
        <begin position="1578"/>
        <end position="1589"/>
    </location>
</feature>
<proteinExistence type="evidence at transcript level"/>
<name>T1PJD7_MUSDO</name>
<feature type="compositionally biased region" description="Low complexity" evidence="1">
    <location>
        <begin position="1785"/>
        <end position="1802"/>
    </location>
</feature>
<feature type="region of interest" description="Disordered" evidence="1">
    <location>
        <begin position="685"/>
        <end position="733"/>
    </location>
</feature>
<feature type="region of interest" description="Disordered" evidence="1">
    <location>
        <begin position="1950"/>
        <end position="2004"/>
    </location>
</feature>
<organism evidence="2">
    <name type="scientific">Musca domestica</name>
    <name type="common">House fly</name>
    <dbReference type="NCBI Taxonomy" id="7370"/>
    <lineage>
        <taxon>Eukaryota</taxon>
        <taxon>Metazoa</taxon>
        <taxon>Ecdysozoa</taxon>
        <taxon>Arthropoda</taxon>
        <taxon>Hexapoda</taxon>
        <taxon>Insecta</taxon>
        <taxon>Pterygota</taxon>
        <taxon>Neoptera</taxon>
        <taxon>Endopterygota</taxon>
        <taxon>Diptera</taxon>
        <taxon>Brachycera</taxon>
        <taxon>Muscomorpha</taxon>
        <taxon>Muscoidea</taxon>
        <taxon>Muscidae</taxon>
        <taxon>Musca</taxon>
    </lineage>
</organism>
<sequence>MGTRAQAFKAKLRCLHEHHVRLLHNVLPAPSGVDIANNIKYFSQTLLTVLKDVRTSPHDLIRNPSEDPTRMSAYPTLEYGNLYNALTMLIDVAPCIQYGQIVFGKALLQCLCCILPFLDKDLIDNLPYLASSTISVLPPALHQDIVNALCYYILPFTITRRSADEQESQACQSVSSVIMMVLQYSNNPAHHCQLLECLMTLKHNVVKDILCVIAYGTSVSRSSAAKLLFYYWPAFDPTLFDRKVLLSKLTNDLVPFVCQREHCPNAGNAEAAKVCFDHSISITYAPDCPPPLYLCIECANEIHREHANLEFGDILHPMQQVSMVCENKNCRSTEKSAFSICFSTECASYNGNHPIRYCSQCHSNRHNSRRGGDHVVHRSLPPAWQMDPEMQMHMVECVVSLLREAKPLNCEPGKESSDSKKNGSGGVGGGGGGGNGVMPDAISPEERQMLGRYGIWLLVGRCTPTADTPVEILGRILSMLFHWFHVTAYSYDAGQIESTIEKLKTEHVVGWLKEICRIHYNVFTSCLLPHPPEYARVGGHWETLASKTSHLKEGLQRLICLVPYEVITSEIWDYVMPHWMEAITNDVAEKELNELKIVLSKILDPEMSPLGFDAKTMYNFVAIRFEKTTAKVQQQALRWLQILSKLGILIPLVQLFAMFGDGVRIMKYGVQHELMREKEGGGICRSGVKAIPREPKNDPPRRSSISPVVEDDSGNTSEISDDDGSTNGHPEFSTDSEHNLTCCILMLDILLKQMELQDIEQHLGIHTTVCENVSRLLKCMVTAARVGLSSHVCLLKVAECGYCEASIMWHQLSTKLVQFMAPLNPLRPPDVPIEEIIEEEKSSRKSPPESDKEKTRERDVSLSMAPLPIPLGPLGGFSGPVPVAVPQPEPHSVGGVLVHMPHVCSIMTATVETVSEQLDLASILPPDRAIARSITLSDADVGSANVSVTKASVLGGDNGNGSTGGAVGLENGSLSDEDEEDDDDENFWHTSVGKFKFTLDTLPQTLQYIHQLLTEIPTIKKPEILYYVLQCLNVMALHGDALTKAAREHRGFFIWCQENLLIKNLWELCNAEHSHICQVGVPLLLHCITLPLGSDVFWRVVQEAFHDTDWRVRFTAVERVTVITRFMDSTPLRTEVGLQTALATAFCHLIASMDDINVYVAQRATLYIGTIHDTAIRSLLFCLESQFDLFIVDRPVVLQSVYQLHNSLSDRKVLTWEFFLNRFDTLFVEAQITLEKCGDISYLRDLRNSENGSEALSSKILKAREALSQNDSATVGMAKTLSASFGTKWPYKRTMSAPASMIPRQDSKFVPDKEKIYSRQISAPILKRKTSRFGLDGHIHSLSGMNDDALVGLLSRITELEESDRETIHLLVFLLMQFMSRPDQAYPSEDKPISKTQGIVLKHLFLLLGHNQIDKTFHTSPESLRASAVFNAFMANLPQVLDQNHLIGGLILPSVMQVILYAPNPNSNAADSYQNLVFNYSLWYLEQYPRRNWMFTMLVVLYKYSCTQPPQSGYVNSAIRIIMNSLRNHFHQCRRIPTTTILDIQGTSRSRDVSQPSLGTDPDDKEQSPPASPMFPSEGTSGASKSKGQNVAFTPKLQHAFRKYNDSSLDADETESELVAIPESDLSDSTLHGSSAPGSFDDTIHFEEITPSKLEALRNRRTAEDNLKNQKTMITTKTGDTYTTKIKTTAAETVSTTVVATHSRHSLQEGVRMIVTPLVGTEPSETAIISPPVDVHRAVTVRNKSQPSDMATSSTSKMFAAIATNHLKALGALQDLPAKITDTKSLSSASGSRSGNGASSGESSDKKSSTKSSLTVEQPPIQGAASKKPMGRHKTIIECSAGTSSSSNGNDDVSRLSANHKKATTSKSLKSKSEKAYGSPDSPLSKMSVMPNPVDELEQNNLPPPKNIAALEIPTPERLLPIGTQESVAAIAERMREGLNLPDISHLKQDSLDVSESTKGDVTPSSRTNSPRRLIKQVALEEPSTTQHGATTPLPKEDGGPDLHTSILKAVQDGKSNGAGGGGAATCATGTVNGNGSANIPTTTATRSDSSKKPRQKMTPFAVDINAMPDIRSRYAGSWPPPPYQPPEDPDDDLDEAQESSTQAPHITQPNRVSSRRVGDYTVCDRCSECGALLEEYTDEEIGLLIVILGTFIHREPAMAAPFLPEILTIASKISSTSTFAWQGENGPPLVCSAQAMALQFLRCVLHQLAPNGIFLQILQTEVVMKVRRTTFRSIAKALQDFQELNASSPIYMVCEALQAKKSLPLESLPIIFRNMSEYLQCVAPDANIVQSAWPQAMASLESLLRQVIVILPNITNHDYLLDLIVSTLRLNCVPKTLLDPYSKIVAYCVQHTNLEYSVLYDICVYSRSFSRDRDKQYLCRQLIFEFVQALKFKINIPDHNLLMIIGFVLLDAGGTLPPGTLPGIPEIPSALQTNASDCLRQYINDVIDFLADFHTLSKIKNFKNSQTQNGLGEDTLGGVLKGAVSQYLALEMSRGNSRDNKAVARYLPWLYNAPSSLQQGPKEFTECVGHMRLLSWLLLGSLTHMALMQRRAAIHISPTANQPTTNTTTNPQTGGGGHHPSTHPNSSHQPVPQEASCHIADHIQVIFAGFAEQSKTSVLHMSSLFHAFTLCQLWTVYLEQIAHTSNNPEGNTMGVLFEFWAKVTPCILQLVSHSKHKDSNDFSQNSNAKLSEMVNLHFLSLLEALKETNSTILSKLLPLWSPVLSSHTQLSDTLHVRLQNVRDYAPDYEEQQTNNAEVLLKWLQRLQFKMGQIELQASTATQFYSI</sequence>
<feature type="compositionally biased region" description="Basic and acidic residues" evidence="1">
    <location>
        <begin position="691"/>
        <end position="701"/>
    </location>
</feature>
<feature type="compositionally biased region" description="Polar residues" evidence="1">
    <location>
        <begin position="1841"/>
        <end position="1851"/>
    </location>
</feature>
<dbReference type="VEuPathDB" id="VectorBase:MDOMA2_003158"/>
<feature type="compositionally biased region" description="Gly residues" evidence="1">
    <location>
        <begin position="956"/>
        <end position="967"/>
    </location>
</feature>
<reference evidence="2" key="1">
    <citation type="submission" date="2012-08" db="EMBL/GenBank/DDBJ databases">
        <title>Transcriptome of adult Musca domestica launches a platform for comparative house fly gene expression and characterization of differential gene expression among resistant and susceptible house flies.</title>
        <authorList>
            <person name="Liu N."/>
            <person name="Zhang L."/>
            <person name="Li M."/>
            <person name="Reid W."/>
        </authorList>
    </citation>
    <scope>NUCLEOTIDE SEQUENCE</scope>
    <source>
        <strain evidence="2">ALHF</strain>
        <tissue evidence="2">Whole body</tissue>
    </source>
</reference>
<feature type="region of interest" description="Disordered" evidence="1">
    <location>
        <begin position="1544"/>
        <end position="1589"/>
    </location>
</feature>
<feature type="compositionally biased region" description="Acidic residues" evidence="1">
    <location>
        <begin position="2088"/>
        <end position="2098"/>
    </location>
</feature>
<feature type="compositionally biased region" description="Basic and acidic residues" evidence="1">
    <location>
        <begin position="839"/>
        <end position="860"/>
    </location>
</feature>
<feature type="compositionally biased region" description="Gly residues" evidence="1">
    <location>
        <begin position="423"/>
        <end position="436"/>
    </location>
</feature>
<feature type="region of interest" description="Disordered" evidence="1">
    <location>
        <begin position="837"/>
        <end position="860"/>
    </location>
</feature>
<feature type="region of interest" description="Disordered" evidence="1">
    <location>
        <begin position="2558"/>
        <end position="2594"/>
    </location>
</feature>
<evidence type="ECO:0000313" key="2">
    <source>
        <dbReference type="EMBL" id="AFP63438.1"/>
    </source>
</evidence>
<dbReference type="EMBL" id="KA648809">
    <property type="protein sequence ID" value="AFP63438.1"/>
    <property type="molecule type" value="mRNA"/>
</dbReference>
<feature type="compositionally biased region" description="Polar residues" evidence="1">
    <location>
        <begin position="2099"/>
        <end position="2113"/>
    </location>
</feature>
<feature type="compositionally biased region" description="Acidic residues" evidence="1">
    <location>
        <begin position="709"/>
        <end position="724"/>
    </location>
</feature>
<accession>T1PJD7</accession>
<dbReference type="PANTHER" id="PTHR21696">
    <property type="entry name" value="PROTEIN UNC-79 HOMOLOG"/>
    <property type="match status" value="1"/>
</dbReference>
<feature type="compositionally biased region" description="Polar residues" evidence="1">
    <location>
        <begin position="2037"/>
        <end position="2048"/>
    </location>
</feature>